<reference evidence="4" key="2">
    <citation type="journal article" date="2019" name="Int. J. Syst. Evol. Microbiol.">
        <title>The Global Catalogue of Microorganisms (GCM) 10K type strain sequencing project: providing services to taxonomists for standard genome sequencing and annotation.</title>
        <authorList>
            <consortium name="The Broad Institute Genomics Platform"/>
            <consortium name="The Broad Institute Genome Sequencing Center for Infectious Disease"/>
            <person name="Wu L."/>
            <person name="Ma J."/>
        </authorList>
    </citation>
    <scope>NUCLEOTIDE SEQUENCE [LARGE SCALE GENOMIC DNA]</scope>
    <source>
        <strain evidence="4">CGMCC 4.5581</strain>
    </source>
</reference>
<evidence type="ECO:0000313" key="4">
    <source>
        <dbReference type="Proteomes" id="UP000648663"/>
    </source>
</evidence>
<name>A0A846LRK5_9ACTN</name>
<evidence type="ECO:0000313" key="3">
    <source>
        <dbReference type="Proteomes" id="UP000552836"/>
    </source>
</evidence>
<evidence type="ECO:0000313" key="1">
    <source>
        <dbReference type="EMBL" id="GGL77654.1"/>
    </source>
</evidence>
<gene>
    <name evidence="2" type="ORF">FB380_003572</name>
    <name evidence="1" type="ORF">GCM10011589_37150</name>
</gene>
<accession>A0A846LRK5</accession>
<evidence type="ECO:0000313" key="2">
    <source>
        <dbReference type="EMBL" id="NIH69084.1"/>
    </source>
</evidence>
<dbReference type="RefSeq" id="WP_166756668.1">
    <property type="nucleotide sequence ID" value="NZ_BAABJU010000003.1"/>
</dbReference>
<dbReference type="Proteomes" id="UP000552836">
    <property type="component" value="Unassembled WGS sequence"/>
</dbReference>
<dbReference type="AlphaFoldDB" id="A0A846LRK5"/>
<dbReference type="Proteomes" id="UP000648663">
    <property type="component" value="Unassembled WGS sequence"/>
</dbReference>
<reference evidence="1" key="4">
    <citation type="submission" date="2024-05" db="EMBL/GenBank/DDBJ databases">
        <authorList>
            <person name="Sun Q."/>
            <person name="Zhou Y."/>
        </authorList>
    </citation>
    <scope>NUCLEOTIDE SEQUENCE</scope>
    <source>
        <strain evidence="1">CGMCC 4.5581</strain>
    </source>
</reference>
<keyword evidence="4" id="KW-1185">Reference proteome</keyword>
<protein>
    <submittedName>
        <fullName evidence="2">Heme/copper-type cytochrome/quinol oxidase subunit 2</fullName>
    </submittedName>
</protein>
<sequence length="68" mass="7156">MLLIVWIVVPVLALLVLGVLGYGVFGAAGRLDRELQALEDDVRPVLAEAQGVAEKAAAQRAARSETEG</sequence>
<reference evidence="1" key="1">
    <citation type="journal article" date="2014" name="Int. J. Syst. Evol. Microbiol.">
        <title>Complete genome of a new Firmicutes species belonging to the dominant human colonic microbiota ('Ruminococcus bicirculans') reveals two chromosomes and a selective capacity to utilize plant glucans.</title>
        <authorList>
            <consortium name="NISC Comparative Sequencing Program"/>
            <person name="Wegmann U."/>
            <person name="Louis P."/>
            <person name="Goesmann A."/>
            <person name="Henrissat B."/>
            <person name="Duncan S.H."/>
            <person name="Flint H.J."/>
        </authorList>
    </citation>
    <scope>NUCLEOTIDE SEQUENCE</scope>
    <source>
        <strain evidence="1">CGMCC 4.5581</strain>
    </source>
</reference>
<proteinExistence type="predicted"/>
<comment type="caution">
    <text evidence="2">The sequence shown here is derived from an EMBL/GenBank/DDBJ whole genome shotgun (WGS) entry which is preliminary data.</text>
</comment>
<organism evidence="2 3">
    <name type="scientific">Modestobacter marinus</name>
    <dbReference type="NCBI Taxonomy" id="477641"/>
    <lineage>
        <taxon>Bacteria</taxon>
        <taxon>Bacillati</taxon>
        <taxon>Actinomycetota</taxon>
        <taxon>Actinomycetes</taxon>
        <taxon>Geodermatophilales</taxon>
        <taxon>Geodermatophilaceae</taxon>
        <taxon>Modestobacter</taxon>
    </lineage>
</organism>
<dbReference type="EMBL" id="JAAMPA010000002">
    <property type="protein sequence ID" value="NIH69084.1"/>
    <property type="molecule type" value="Genomic_DNA"/>
</dbReference>
<reference evidence="2 3" key="3">
    <citation type="submission" date="2020-02" db="EMBL/GenBank/DDBJ databases">
        <title>Sequencing the genomes of 1000 actinobacteria strains.</title>
        <authorList>
            <person name="Klenk H.-P."/>
        </authorList>
    </citation>
    <scope>NUCLEOTIDE SEQUENCE [LARGE SCALE GENOMIC DNA]</scope>
    <source>
        <strain evidence="2 3">DSM 45201</strain>
    </source>
</reference>
<dbReference type="EMBL" id="BMMI01000007">
    <property type="protein sequence ID" value="GGL77654.1"/>
    <property type="molecule type" value="Genomic_DNA"/>
</dbReference>